<dbReference type="PANTHER" id="PTHR13282:SF6">
    <property type="entry name" value="PROTEIN FAM32A"/>
    <property type="match status" value="1"/>
</dbReference>
<feature type="compositionally biased region" description="Basic residues" evidence="1">
    <location>
        <begin position="85"/>
        <end position="99"/>
    </location>
</feature>
<dbReference type="InterPro" id="IPR013865">
    <property type="entry name" value="FAM32A"/>
</dbReference>
<reference evidence="2 3" key="1">
    <citation type="submission" date="2019-03" db="EMBL/GenBank/DDBJ databases">
        <title>Draft genome sequence of Xylaria hypoxylon DSM 108379, a ubiquitous saprotrophic-parasitic fungi on hardwood.</title>
        <authorList>
            <person name="Buettner E."/>
            <person name="Leonhardt S."/>
            <person name="Gebauer A.M."/>
            <person name="Liers C."/>
            <person name="Hofrichter M."/>
            <person name="Kellner H."/>
        </authorList>
    </citation>
    <scope>NUCLEOTIDE SEQUENCE [LARGE SCALE GENOMIC DNA]</scope>
    <source>
        <strain evidence="2 3">DSM 108379</strain>
    </source>
</reference>
<comment type="caution">
    <text evidence="2">The sequence shown here is derived from an EMBL/GenBank/DDBJ whole genome shotgun (WGS) entry which is preliminary data.</text>
</comment>
<organism evidence="2 3">
    <name type="scientific">Xylaria hypoxylon</name>
    <dbReference type="NCBI Taxonomy" id="37992"/>
    <lineage>
        <taxon>Eukaryota</taxon>
        <taxon>Fungi</taxon>
        <taxon>Dikarya</taxon>
        <taxon>Ascomycota</taxon>
        <taxon>Pezizomycotina</taxon>
        <taxon>Sordariomycetes</taxon>
        <taxon>Xylariomycetidae</taxon>
        <taxon>Xylariales</taxon>
        <taxon>Xylariaceae</taxon>
        <taxon>Xylaria</taxon>
    </lineage>
</organism>
<dbReference type="OrthoDB" id="205403at2759"/>
<feature type="compositionally biased region" description="Basic and acidic residues" evidence="1">
    <location>
        <begin position="147"/>
        <end position="167"/>
    </location>
</feature>
<proteinExistence type="predicted"/>
<name>A0A4Z0YHX8_9PEZI</name>
<keyword evidence="3" id="KW-1185">Reference proteome</keyword>
<dbReference type="Proteomes" id="UP000297716">
    <property type="component" value="Unassembled WGS sequence"/>
</dbReference>
<feature type="region of interest" description="Disordered" evidence="1">
    <location>
        <begin position="84"/>
        <end position="167"/>
    </location>
</feature>
<accession>A0A4Z0YHX8</accession>
<evidence type="ECO:0008006" key="4">
    <source>
        <dbReference type="Google" id="ProtNLM"/>
    </source>
</evidence>
<dbReference type="Pfam" id="PF08555">
    <property type="entry name" value="FAM32A"/>
    <property type="match status" value="1"/>
</dbReference>
<dbReference type="AlphaFoldDB" id="A0A4Z0YHX8"/>
<dbReference type="GO" id="GO:0005730">
    <property type="term" value="C:nucleolus"/>
    <property type="evidence" value="ECO:0007669"/>
    <property type="project" value="TreeGrafter"/>
</dbReference>
<gene>
    <name evidence="2" type="ORF">E0Z10_g4858</name>
</gene>
<dbReference type="STRING" id="37992.A0A4Z0YHX8"/>
<protein>
    <recommendedName>
        <fullName evidence="4">DUF1754-domain-containing protein</fullName>
    </recommendedName>
</protein>
<evidence type="ECO:0000313" key="2">
    <source>
        <dbReference type="EMBL" id="TGJ83939.1"/>
    </source>
</evidence>
<feature type="compositionally biased region" description="Basic and acidic residues" evidence="1">
    <location>
        <begin position="120"/>
        <end position="133"/>
    </location>
</feature>
<feature type="compositionally biased region" description="Polar residues" evidence="1">
    <location>
        <begin position="107"/>
        <end position="118"/>
    </location>
</feature>
<sequence length="208" mass="23798">MRKKQQFTGSTFMVFRGMFPFKIDISRPQSEDERETSYWSRTKDPFIHRRSVHVQGLQVPRLAPSNKHAGRRLLLGRTGGALKLKGAKVQKAKKKKSKSKDKDRSANLEQSLSTTTSAEAEARERDDNNDVEKAAMSGHNSEPEPEPEYKTEAEQRHEEAMKKKMQRMLEDPALASDIRKTHKERVESLNTYLSKLSEHHDMPKIGPG</sequence>
<evidence type="ECO:0000313" key="3">
    <source>
        <dbReference type="Proteomes" id="UP000297716"/>
    </source>
</evidence>
<evidence type="ECO:0000256" key="1">
    <source>
        <dbReference type="SAM" id="MobiDB-lite"/>
    </source>
</evidence>
<dbReference type="EMBL" id="SKBN01000080">
    <property type="protein sequence ID" value="TGJ83939.1"/>
    <property type="molecule type" value="Genomic_DNA"/>
</dbReference>
<dbReference type="PANTHER" id="PTHR13282">
    <property type="entry name" value="PROTEIN FAM32A"/>
    <property type="match status" value="1"/>
</dbReference>